<gene>
    <name evidence="2" type="ORF">PVAP13_5KG105674</name>
</gene>
<dbReference type="AlphaFoldDB" id="A0A8T0SC89"/>
<dbReference type="EMBL" id="CM029045">
    <property type="protein sequence ID" value="KAG2595837.1"/>
    <property type="molecule type" value="Genomic_DNA"/>
</dbReference>
<evidence type="ECO:0000256" key="1">
    <source>
        <dbReference type="SAM" id="MobiDB-lite"/>
    </source>
</evidence>
<name>A0A8T0SC89_PANVG</name>
<reference evidence="2 3" key="1">
    <citation type="submission" date="2020-05" db="EMBL/GenBank/DDBJ databases">
        <title>WGS assembly of Panicum virgatum.</title>
        <authorList>
            <person name="Lovell J.T."/>
            <person name="Jenkins J."/>
            <person name="Shu S."/>
            <person name="Juenger T.E."/>
            <person name="Schmutz J."/>
        </authorList>
    </citation>
    <scope>NUCLEOTIDE SEQUENCE [LARGE SCALE GENOMIC DNA]</scope>
    <source>
        <strain evidence="3">cv. AP13</strain>
    </source>
</reference>
<sequence>MLPAAGYLPASPASRASDRPPTVAIRRQLAVRRLMARWRQRVNDGYVGSLGAVAVQLPASTPWDHVVDGDRARFVRTSASRWPGRTHLRPSRLPCWCWCWCPCRRRRTGAPGKSGVMGVCGCGVLVRQLGLDGRPVHTLPGSYLMRPATCASESKTRGKVTG</sequence>
<organism evidence="2 3">
    <name type="scientific">Panicum virgatum</name>
    <name type="common">Blackwell switchgrass</name>
    <dbReference type="NCBI Taxonomy" id="38727"/>
    <lineage>
        <taxon>Eukaryota</taxon>
        <taxon>Viridiplantae</taxon>
        <taxon>Streptophyta</taxon>
        <taxon>Embryophyta</taxon>
        <taxon>Tracheophyta</taxon>
        <taxon>Spermatophyta</taxon>
        <taxon>Magnoliopsida</taxon>
        <taxon>Liliopsida</taxon>
        <taxon>Poales</taxon>
        <taxon>Poaceae</taxon>
        <taxon>PACMAD clade</taxon>
        <taxon>Panicoideae</taxon>
        <taxon>Panicodae</taxon>
        <taxon>Paniceae</taxon>
        <taxon>Panicinae</taxon>
        <taxon>Panicum</taxon>
        <taxon>Panicum sect. Hiantes</taxon>
    </lineage>
</organism>
<dbReference type="Proteomes" id="UP000823388">
    <property type="component" value="Chromosome 5K"/>
</dbReference>
<evidence type="ECO:0000313" key="2">
    <source>
        <dbReference type="EMBL" id="KAG2595837.1"/>
    </source>
</evidence>
<proteinExistence type="predicted"/>
<feature type="region of interest" description="Disordered" evidence="1">
    <location>
        <begin position="1"/>
        <end position="21"/>
    </location>
</feature>
<keyword evidence="3" id="KW-1185">Reference proteome</keyword>
<accession>A0A8T0SC89</accession>
<protein>
    <submittedName>
        <fullName evidence="2">Uncharacterized protein</fullName>
    </submittedName>
</protein>
<comment type="caution">
    <text evidence="2">The sequence shown here is derived from an EMBL/GenBank/DDBJ whole genome shotgun (WGS) entry which is preliminary data.</text>
</comment>
<evidence type="ECO:0000313" key="3">
    <source>
        <dbReference type="Proteomes" id="UP000823388"/>
    </source>
</evidence>